<evidence type="ECO:0000313" key="3">
    <source>
        <dbReference type="EMBL" id="MCO6409493.1"/>
    </source>
</evidence>
<proteinExistence type="predicted"/>
<dbReference type="RefSeq" id="WP_252916362.1">
    <property type="nucleotide sequence ID" value="NZ_JAAAML010000003.1"/>
</dbReference>
<keyword evidence="1" id="KW-1133">Transmembrane helix</keyword>
<evidence type="ECO:0000313" key="4">
    <source>
        <dbReference type="Proteomes" id="UP001320715"/>
    </source>
</evidence>
<dbReference type="EMBL" id="JAAAML010000003">
    <property type="protein sequence ID" value="MCO6409493.1"/>
    <property type="molecule type" value="Genomic_DNA"/>
</dbReference>
<gene>
    <name evidence="3" type="ORF">GTW23_15030</name>
</gene>
<name>A0ABT1CUA3_9HYPH</name>
<protein>
    <submittedName>
        <fullName evidence="3">Tripartite tricarboxylate transporter TctB family protein</fullName>
    </submittedName>
</protein>
<organism evidence="3 4">
    <name type="scientific">Hoeflea alexandrii</name>
    <dbReference type="NCBI Taxonomy" id="288436"/>
    <lineage>
        <taxon>Bacteria</taxon>
        <taxon>Pseudomonadati</taxon>
        <taxon>Pseudomonadota</taxon>
        <taxon>Alphaproteobacteria</taxon>
        <taxon>Hyphomicrobiales</taxon>
        <taxon>Rhizobiaceae</taxon>
        <taxon>Hoeflea</taxon>
    </lineage>
</organism>
<accession>A0ABT1CUA3</accession>
<dbReference type="Proteomes" id="UP001320715">
    <property type="component" value="Unassembled WGS sequence"/>
</dbReference>
<keyword evidence="4" id="KW-1185">Reference proteome</keyword>
<feature type="domain" description="DUF1468" evidence="2">
    <location>
        <begin position="21"/>
        <end position="156"/>
    </location>
</feature>
<evidence type="ECO:0000256" key="1">
    <source>
        <dbReference type="SAM" id="Phobius"/>
    </source>
</evidence>
<comment type="caution">
    <text evidence="3">The sequence shown here is derived from an EMBL/GenBank/DDBJ whole genome shotgun (WGS) entry which is preliminary data.</text>
</comment>
<feature type="transmembrane region" description="Helical" evidence="1">
    <location>
        <begin position="47"/>
        <end position="69"/>
    </location>
</feature>
<keyword evidence="1" id="KW-0472">Membrane</keyword>
<dbReference type="InterPro" id="IPR009936">
    <property type="entry name" value="DUF1468"/>
</dbReference>
<reference evidence="3 4" key="1">
    <citation type="submission" date="2020-01" db="EMBL/GenBank/DDBJ databases">
        <title>Genomes of bacteria type strains.</title>
        <authorList>
            <person name="Chen J."/>
            <person name="Zhu S."/>
            <person name="Yang J."/>
        </authorList>
    </citation>
    <scope>NUCLEOTIDE SEQUENCE [LARGE SCALE GENOMIC DNA]</scope>
    <source>
        <strain evidence="3 4">DSM 16655</strain>
    </source>
</reference>
<evidence type="ECO:0000259" key="2">
    <source>
        <dbReference type="Pfam" id="PF07331"/>
    </source>
</evidence>
<feature type="transmembrane region" description="Helical" evidence="1">
    <location>
        <begin position="17"/>
        <end position="35"/>
    </location>
</feature>
<sequence length="156" mass="16805">MPRQTIELSSRTGRKDIGTLIVASVFICLGLITLYDVTTYSDTDSVVFPTFVAYALIFCSVLVIIASWLRPSQSNGFGSGDWWRRLLLVATMLVACLIMPVSGFLPATAIAFAGGLFAARHEGWDTRSAVVFAASGIAIMAGFYALFRFALGVPLP</sequence>
<dbReference type="Pfam" id="PF07331">
    <property type="entry name" value="TctB"/>
    <property type="match status" value="1"/>
</dbReference>
<feature type="transmembrane region" description="Helical" evidence="1">
    <location>
        <begin position="89"/>
        <end position="117"/>
    </location>
</feature>
<feature type="transmembrane region" description="Helical" evidence="1">
    <location>
        <begin position="129"/>
        <end position="151"/>
    </location>
</feature>
<keyword evidence="1" id="KW-0812">Transmembrane</keyword>